<protein>
    <submittedName>
        <fullName evidence="1">Uncharacterized protein</fullName>
    </submittedName>
</protein>
<keyword evidence="2" id="KW-1185">Reference proteome</keyword>
<dbReference type="HOGENOM" id="CLU_180191_1_0_1"/>
<reference evidence="2" key="2">
    <citation type="submission" date="2015-01" db="EMBL/GenBank/DDBJ databases">
        <title>Evolutionary Origins and Diversification of the Mycorrhizal Mutualists.</title>
        <authorList>
            <consortium name="DOE Joint Genome Institute"/>
            <consortium name="Mycorrhizal Genomics Consortium"/>
            <person name="Kohler A."/>
            <person name="Kuo A."/>
            <person name="Nagy L.G."/>
            <person name="Floudas D."/>
            <person name="Copeland A."/>
            <person name="Barry K.W."/>
            <person name="Cichocki N."/>
            <person name="Veneault-Fourrey C."/>
            <person name="LaButti K."/>
            <person name="Lindquist E.A."/>
            <person name="Lipzen A."/>
            <person name="Lundell T."/>
            <person name="Morin E."/>
            <person name="Murat C."/>
            <person name="Riley R."/>
            <person name="Ohm R."/>
            <person name="Sun H."/>
            <person name="Tunlid A."/>
            <person name="Henrissat B."/>
            <person name="Grigoriev I.V."/>
            <person name="Hibbett D.S."/>
            <person name="Martin F."/>
        </authorList>
    </citation>
    <scope>NUCLEOTIDE SEQUENCE [LARGE SCALE GENOMIC DNA]</scope>
    <source>
        <strain evidence="2">Ve08.2h10</strain>
    </source>
</reference>
<proteinExistence type="predicted"/>
<sequence>SEGTKYGCGHYKPTRKVKQIDCGTPYCVHSVLHPRNCMDCHCERYLGPDLKETITCRTADYCASCQYWFKGGAQHRR</sequence>
<accession>A0A0D0ECG7</accession>
<organism evidence="1 2">
    <name type="scientific">Paxillus rubicundulus Ve08.2h10</name>
    <dbReference type="NCBI Taxonomy" id="930991"/>
    <lineage>
        <taxon>Eukaryota</taxon>
        <taxon>Fungi</taxon>
        <taxon>Dikarya</taxon>
        <taxon>Basidiomycota</taxon>
        <taxon>Agaricomycotina</taxon>
        <taxon>Agaricomycetes</taxon>
        <taxon>Agaricomycetidae</taxon>
        <taxon>Boletales</taxon>
        <taxon>Paxilineae</taxon>
        <taxon>Paxillaceae</taxon>
        <taxon>Paxillus</taxon>
    </lineage>
</organism>
<dbReference type="EMBL" id="KN824863">
    <property type="protein sequence ID" value="KIK99340.1"/>
    <property type="molecule type" value="Genomic_DNA"/>
</dbReference>
<evidence type="ECO:0000313" key="2">
    <source>
        <dbReference type="Proteomes" id="UP000054538"/>
    </source>
</evidence>
<gene>
    <name evidence="1" type="ORF">PAXRUDRAFT_132308</name>
</gene>
<dbReference type="AlphaFoldDB" id="A0A0D0ECG7"/>
<name>A0A0D0ECG7_9AGAM</name>
<dbReference type="InParanoid" id="A0A0D0ECG7"/>
<reference evidence="1 2" key="1">
    <citation type="submission" date="2014-04" db="EMBL/GenBank/DDBJ databases">
        <authorList>
            <consortium name="DOE Joint Genome Institute"/>
            <person name="Kuo A."/>
            <person name="Kohler A."/>
            <person name="Jargeat P."/>
            <person name="Nagy L.G."/>
            <person name="Floudas D."/>
            <person name="Copeland A."/>
            <person name="Barry K.W."/>
            <person name="Cichocki N."/>
            <person name="Veneault-Fourrey C."/>
            <person name="LaButti K."/>
            <person name="Lindquist E.A."/>
            <person name="Lipzen A."/>
            <person name="Lundell T."/>
            <person name="Morin E."/>
            <person name="Murat C."/>
            <person name="Sun H."/>
            <person name="Tunlid A."/>
            <person name="Henrissat B."/>
            <person name="Grigoriev I.V."/>
            <person name="Hibbett D.S."/>
            <person name="Martin F."/>
            <person name="Nordberg H.P."/>
            <person name="Cantor M.N."/>
            <person name="Hua S.X."/>
        </authorList>
    </citation>
    <scope>NUCLEOTIDE SEQUENCE [LARGE SCALE GENOMIC DNA]</scope>
    <source>
        <strain evidence="1 2">Ve08.2h10</strain>
    </source>
</reference>
<dbReference type="Proteomes" id="UP000054538">
    <property type="component" value="Unassembled WGS sequence"/>
</dbReference>
<feature type="non-terminal residue" evidence="1">
    <location>
        <position position="1"/>
    </location>
</feature>
<dbReference type="OrthoDB" id="2840428at2759"/>
<evidence type="ECO:0000313" key="1">
    <source>
        <dbReference type="EMBL" id="KIK99340.1"/>
    </source>
</evidence>